<feature type="chain" id="PRO_5035882030" description="DNA repair and recombination protein RAD54-like" evidence="10">
    <location>
        <begin position="20"/>
        <end position="904"/>
    </location>
</feature>
<dbReference type="SMART" id="SM00490">
    <property type="entry name" value="HELICc"/>
    <property type="match status" value="1"/>
</dbReference>
<dbReference type="AlphaFoldDB" id="A0A8S9ZEP5"/>
<dbReference type="PANTHER" id="PTHR45629">
    <property type="entry name" value="SNF2/RAD54 FAMILY MEMBER"/>
    <property type="match status" value="1"/>
</dbReference>
<comment type="function">
    <text evidence="7">Involved in mitotic DNA repair and meiotic recombination. Functions in the recombinational DNA repair pathway. Essential for interhomolog gene conversion (GC), but may have a less important role in intersister GC than spn-A/Rad51. In the presence of DNA, spn-A/Rad51 enhances the ATPase activity of okr/Rad54.</text>
</comment>
<feature type="domain" description="Helicase ATP-binding" evidence="11">
    <location>
        <begin position="365"/>
        <end position="523"/>
    </location>
</feature>
<dbReference type="PROSITE" id="PS51192">
    <property type="entry name" value="HELICASE_ATP_BIND_1"/>
    <property type="match status" value="1"/>
</dbReference>
<dbReference type="PROSITE" id="PS51194">
    <property type="entry name" value="HELICASE_CTER"/>
    <property type="match status" value="1"/>
</dbReference>
<dbReference type="EMBL" id="JABEBT010000124">
    <property type="protein sequence ID" value="KAF7630948.1"/>
    <property type="molecule type" value="Genomic_DNA"/>
</dbReference>
<dbReference type="CDD" id="cd18793">
    <property type="entry name" value="SF2_C_SNF"/>
    <property type="match status" value="1"/>
</dbReference>
<dbReference type="GO" id="GO:0005634">
    <property type="term" value="C:nucleus"/>
    <property type="evidence" value="ECO:0007669"/>
    <property type="project" value="TreeGrafter"/>
</dbReference>
<feature type="transmembrane region" description="Helical" evidence="9">
    <location>
        <begin position="433"/>
        <end position="453"/>
    </location>
</feature>
<evidence type="ECO:0000256" key="4">
    <source>
        <dbReference type="ARBA" id="ARBA00022776"/>
    </source>
</evidence>
<dbReference type="InterPro" id="IPR050496">
    <property type="entry name" value="SNF2_RAD54_helicase_repair"/>
</dbReference>
<evidence type="ECO:0000259" key="11">
    <source>
        <dbReference type="PROSITE" id="PS51192"/>
    </source>
</evidence>
<dbReference type="GO" id="GO:0016787">
    <property type="term" value="F:hydrolase activity"/>
    <property type="evidence" value="ECO:0007669"/>
    <property type="project" value="UniProtKB-KW"/>
</dbReference>
<comment type="caution">
    <text evidence="13">The sequence shown here is derived from an EMBL/GenBank/DDBJ whole genome shotgun (WGS) entry which is preliminary data.</text>
</comment>
<dbReference type="Proteomes" id="UP000605970">
    <property type="component" value="Unassembled WGS sequence"/>
</dbReference>
<feature type="signal peptide" evidence="10">
    <location>
        <begin position="1"/>
        <end position="19"/>
    </location>
</feature>
<dbReference type="FunFam" id="3.40.50.10810:FF:000094">
    <property type="entry name" value="DNA excision repair protein ERCC-6"/>
    <property type="match status" value="1"/>
</dbReference>
<organism evidence="13 14">
    <name type="scientific">Meloidogyne graminicola</name>
    <dbReference type="NCBI Taxonomy" id="189291"/>
    <lineage>
        <taxon>Eukaryota</taxon>
        <taxon>Metazoa</taxon>
        <taxon>Ecdysozoa</taxon>
        <taxon>Nematoda</taxon>
        <taxon>Chromadorea</taxon>
        <taxon>Rhabditida</taxon>
        <taxon>Tylenchina</taxon>
        <taxon>Tylenchomorpha</taxon>
        <taxon>Tylenchoidea</taxon>
        <taxon>Meloidogynidae</taxon>
        <taxon>Meloidogyninae</taxon>
        <taxon>Meloidogyne</taxon>
    </lineage>
</organism>
<dbReference type="InterPro" id="IPR001650">
    <property type="entry name" value="Helicase_C-like"/>
</dbReference>
<dbReference type="SUPFAM" id="SSF52540">
    <property type="entry name" value="P-loop containing nucleoside triphosphate hydrolases"/>
    <property type="match status" value="2"/>
</dbReference>
<keyword evidence="6" id="KW-0131">Cell cycle</keyword>
<keyword evidence="5" id="KW-0378">Hydrolase</keyword>
<evidence type="ECO:0000256" key="7">
    <source>
        <dbReference type="ARBA" id="ARBA00024776"/>
    </source>
</evidence>
<dbReference type="InterPro" id="IPR027417">
    <property type="entry name" value="P-loop_NTPase"/>
</dbReference>
<keyword evidence="10" id="KW-0732">Signal</keyword>
<dbReference type="PANTHER" id="PTHR45629:SF7">
    <property type="entry name" value="DNA EXCISION REPAIR PROTEIN ERCC-6-RELATED"/>
    <property type="match status" value="1"/>
</dbReference>
<accession>A0A8S9ZEP5</accession>
<keyword evidence="9" id="KW-0472">Membrane</keyword>
<evidence type="ECO:0000256" key="10">
    <source>
        <dbReference type="SAM" id="SignalP"/>
    </source>
</evidence>
<evidence type="ECO:0000313" key="14">
    <source>
        <dbReference type="Proteomes" id="UP000605970"/>
    </source>
</evidence>
<keyword evidence="3" id="KW-0132">Cell division</keyword>
<name>A0A8S9ZEP5_9BILA</name>
<dbReference type="GO" id="GO:0051301">
    <property type="term" value="P:cell division"/>
    <property type="evidence" value="ECO:0007669"/>
    <property type="project" value="UniProtKB-KW"/>
</dbReference>
<evidence type="ECO:0000256" key="6">
    <source>
        <dbReference type="ARBA" id="ARBA00023306"/>
    </source>
</evidence>
<dbReference type="Gene3D" id="3.40.50.300">
    <property type="entry name" value="P-loop containing nucleotide triphosphate hydrolases"/>
    <property type="match status" value="1"/>
</dbReference>
<feature type="domain" description="Helicase C-terminal" evidence="12">
    <location>
        <begin position="676"/>
        <end position="821"/>
    </location>
</feature>
<dbReference type="GO" id="GO:0005524">
    <property type="term" value="F:ATP binding"/>
    <property type="evidence" value="ECO:0007669"/>
    <property type="project" value="InterPro"/>
</dbReference>
<dbReference type="Pfam" id="PF00271">
    <property type="entry name" value="Helicase_C"/>
    <property type="match status" value="1"/>
</dbReference>
<dbReference type="SMART" id="SM00487">
    <property type="entry name" value="DEXDc"/>
    <property type="match status" value="1"/>
</dbReference>
<evidence type="ECO:0000256" key="2">
    <source>
        <dbReference type="ARBA" id="ARBA00015341"/>
    </source>
</evidence>
<gene>
    <name evidence="13" type="ORF">Mgra_00008817</name>
</gene>
<proteinExistence type="predicted"/>
<evidence type="ECO:0000256" key="5">
    <source>
        <dbReference type="ARBA" id="ARBA00022801"/>
    </source>
</evidence>
<evidence type="ECO:0000256" key="3">
    <source>
        <dbReference type="ARBA" id="ARBA00022618"/>
    </source>
</evidence>
<comment type="subunit">
    <text evidence="1">Interacts (via N-terminus) with spn-A/Rad51.</text>
</comment>
<dbReference type="GO" id="GO:0006283">
    <property type="term" value="P:transcription-coupled nucleotide-excision repair"/>
    <property type="evidence" value="ECO:0007669"/>
    <property type="project" value="TreeGrafter"/>
</dbReference>
<dbReference type="OrthoDB" id="448448at2759"/>
<evidence type="ECO:0000256" key="9">
    <source>
        <dbReference type="SAM" id="Phobius"/>
    </source>
</evidence>
<keyword evidence="9" id="KW-1133">Transmembrane helix</keyword>
<evidence type="ECO:0000256" key="1">
    <source>
        <dbReference type="ARBA" id="ARBA00011467"/>
    </source>
</evidence>
<evidence type="ECO:0000313" key="13">
    <source>
        <dbReference type="EMBL" id="KAF7630948.1"/>
    </source>
</evidence>
<keyword evidence="14" id="KW-1185">Reference proteome</keyword>
<dbReference type="GO" id="GO:0008094">
    <property type="term" value="F:ATP-dependent activity, acting on DNA"/>
    <property type="evidence" value="ECO:0007669"/>
    <property type="project" value="TreeGrafter"/>
</dbReference>
<sequence>MSINYHTSWFILMLLPTTAIVLEKLVTVKPDVQLLPSLDLKDFVTQGRKEVGQKVGWVDSSRQHILSYIQPAGRYWIAQNAPSTQAHISKESWQRYIHFKEETCRRIVDDDYMAELKLNSTESGYFHWEANEFHRKLRDRLLPQAQGRSLTMIGSHLLSYLDPRLFASEPRRRSHMDYYSEGEIQNSDKEIEDEENCEELLNSTDTFELNKAFDRSKVVGNTPNNNDICQLDLEKVDAYDSTLLEQRLILNASNNKIDVRLNKNKIHDDDDESYEASTFSEGSEDGEDEFLLAKQVTKKGKRIIRMKKDDGDDENFNKRIRLYQENAAENLSDIDEFHELKNGFHISKAVWDLCYKYQKTGVRWLYELHNQCVGGYKGLGPSLVICPATVLHQWVNEFNKWFPLCRVAVFHSSGAHSGTKNSLLRKISEFRRYFYFSFTFFIYSTGSILITSYSTYMVEHKKILGVKWNYVILDEGHKIRNPEAKITLTLKELQTPHRIILSGSPLQNNLRELWSLIDFIYPGLLGSLKEFIDKFSIPITQGGYANATAIQVRTAYKCACVLRDAISPYLLRRMKKDVHMVLQLPEKTEQILFCDITSEQRNVYQQYLASKTCQDLINGQNMAFAALIYLRKLCNHPDLVTWVPNKYESPFIENNPNPELEYGSYQRSGKMIVVRTLLQLWFKQQQKVLLFSQSKQMLTILERFISTEKMDGTTPIGKRQDLDKNIFIFLLTTKVGGLGINLTGANRVIIYDPDWNPSTDAQARERAWRIGQQRAVTVYRLLTSGTIEEKIYQRQIFKHFLANRILVNPKQQRFFKTNDLHELFTLGSSKSAKKYGTETEAVFNTSFSNCKNSSINHHRNDMNLPSKVETLRTKNDATDVTTNEPELDETTKEKIRLLARKYAK</sequence>
<dbReference type="InterPro" id="IPR038718">
    <property type="entry name" value="SNF2-like_sf"/>
</dbReference>
<evidence type="ECO:0000256" key="8">
    <source>
        <dbReference type="ARBA" id="ARBA00029956"/>
    </source>
</evidence>
<dbReference type="Pfam" id="PF00176">
    <property type="entry name" value="SNF2-rel_dom"/>
    <property type="match status" value="1"/>
</dbReference>
<dbReference type="InterPro" id="IPR000330">
    <property type="entry name" value="SNF2_N"/>
</dbReference>
<reference evidence="13" key="1">
    <citation type="journal article" date="2020" name="Ecol. Evol.">
        <title>Genome structure and content of the rice root-knot nematode (Meloidogyne graminicola).</title>
        <authorList>
            <person name="Phan N.T."/>
            <person name="Danchin E.G.J."/>
            <person name="Klopp C."/>
            <person name="Perfus-Barbeoch L."/>
            <person name="Kozlowski D.K."/>
            <person name="Koutsovoulos G.D."/>
            <person name="Lopez-Roques C."/>
            <person name="Bouchez O."/>
            <person name="Zahm M."/>
            <person name="Besnard G."/>
            <person name="Bellafiore S."/>
        </authorList>
    </citation>
    <scope>NUCLEOTIDE SEQUENCE</scope>
    <source>
        <strain evidence="13">VN-18</strain>
    </source>
</reference>
<dbReference type="InterPro" id="IPR014001">
    <property type="entry name" value="Helicase_ATP-bd"/>
</dbReference>
<dbReference type="Gene3D" id="3.40.50.10810">
    <property type="entry name" value="Tandem AAA-ATPase domain"/>
    <property type="match status" value="1"/>
</dbReference>
<keyword evidence="9" id="KW-0812">Transmembrane</keyword>
<protein>
    <recommendedName>
        <fullName evidence="2">DNA repair and recombination protein RAD54-like</fullName>
    </recommendedName>
    <alternativeName>
        <fullName evidence="8">Protein okra</fullName>
    </alternativeName>
</protein>
<keyword evidence="4" id="KW-0498">Mitosis</keyword>
<dbReference type="InterPro" id="IPR049730">
    <property type="entry name" value="SNF2/RAD54-like_C"/>
</dbReference>
<evidence type="ECO:0000259" key="12">
    <source>
        <dbReference type="PROSITE" id="PS51194"/>
    </source>
</evidence>